<reference evidence="1 2" key="1">
    <citation type="submission" date="2019-12" db="EMBL/GenBank/DDBJ databases">
        <authorList>
            <person name="Alioto T."/>
            <person name="Alioto T."/>
            <person name="Gomez Garrido J."/>
        </authorList>
    </citation>
    <scope>NUCLEOTIDE SEQUENCE [LARGE SCALE GENOMIC DNA]</scope>
</reference>
<gene>
    <name evidence="1" type="ORF">OLEA9_A069635</name>
</gene>
<organism evidence="1 2">
    <name type="scientific">Olea europaea subsp. europaea</name>
    <dbReference type="NCBI Taxonomy" id="158383"/>
    <lineage>
        <taxon>Eukaryota</taxon>
        <taxon>Viridiplantae</taxon>
        <taxon>Streptophyta</taxon>
        <taxon>Embryophyta</taxon>
        <taxon>Tracheophyta</taxon>
        <taxon>Spermatophyta</taxon>
        <taxon>Magnoliopsida</taxon>
        <taxon>eudicotyledons</taxon>
        <taxon>Gunneridae</taxon>
        <taxon>Pentapetalae</taxon>
        <taxon>asterids</taxon>
        <taxon>lamiids</taxon>
        <taxon>Lamiales</taxon>
        <taxon>Oleaceae</taxon>
        <taxon>Oleeae</taxon>
        <taxon>Olea</taxon>
    </lineage>
</organism>
<evidence type="ECO:0000313" key="1">
    <source>
        <dbReference type="EMBL" id="CAA3022449.1"/>
    </source>
</evidence>
<dbReference type="EMBL" id="CACTIH010009069">
    <property type="protein sequence ID" value="CAA3022449.1"/>
    <property type="molecule type" value="Genomic_DNA"/>
</dbReference>
<sequence length="153" mass="17172">MGKSVLMMMMMDLKGVDCRIPHRAWTGRLCTINDAEEHQAPISGLGEVGPSSQSKLLVSKDEGHVRNEVNLNKNSSKILHVDQINQKTSVDVTKQGCEDVPYVKRRDRRPNSKLRVEEGYDFSWLPVDKSHSKTTRTNDKFPENGILLAALGL</sequence>
<keyword evidence="2" id="KW-1185">Reference proteome</keyword>
<dbReference type="AlphaFoldDB" id="A0A8S0UUE3"/>
<dbReference type="Proteomes" id="UP000594638">
    <property type="component" value="Unassembled WGS sequence"/>
</dbReference>
<name>A0A8S0UUE3_OLEEU</name>
<accession>A0A8S0UUE3</accession>
<proteinExistence type="predicted"/>
<dbReference type="Gramene" id="OE9A069635T1">
    <property type="protein sequence ID" value="OE9A069635C1"/>
    <property type="gene ID" value="OE9A069635"/>
</dbReference>
<protein>
    <submittedName>
        <fullName evidence="1">Uncharacterized protein</fullName>
    </submittedName>
</protein>
<evidence type="ECO:0000313" key="2">
    <source>
        <dbReference type="Proteomes" id="UP000594638"/>
    </source>
</evidence>
<comment type="caution">
    <text evidence="1">The sequence shown here is derived from an EMBL/GenBank/DDBJ whole genome shotgun (WGS) entry which is preliminary data.</text>
</comment>